<dbReference type="InterPro" id="IPR001680">
    <property type="entry name" value="WD40_rpt"/>
</dbReference>
<keyword evidence="2" id="KW-0677">Repeat</keyword>
<dbReference type="AlphaFoldDB" id="A0A0F9GM37"/>
<feature type="non-terminal residue" evidence="4">
    <location>
        <position position="1"/>
    </location>
</feature>
<dbReference type="Pfam" id="PF23586">
    <property type="entry name" value="Beta-prop_NWD2_C"/>
    <property type="match status" value="1"/>
</dbReference>
<proteinExistence type="predicted"/>
<dbReference type="PROSITE" id="PS50294">
    <property type="entry name" value="WD_REPEATS_REGION"/>
    <property type="match status" value="3"/>
</dbReference>
<dbReference type="Gene3D" id="2.130.10.10">
    <property type="entry name" value="YVTN repeat-like/Quinoprotein amine dehydrogenase"/>
    <property type="match status" value="3"/>
</dbReference>
<dbReference type="CDD" id="cd00200">
    <property type="entry name" value="WD40"/>
    <property type="match status" value="2"/>
</dbReference>
<dbReference type="SUPFAM" id="SSF50978">
    <property type="entry name" value="WD40 repeat-like"/>
    <property type="match status" value="2"/>
</dbReference>
<evidence type="ECO:0000256" key="1">
    <source>
        <dbReference type="ARBA" id="ARBA00022574"/>
    </source>
</evidence>
<dbReference type="InterPro" id="IPR020472">
    <property type="entry name" value="WD40_PAC1"/>
</dbReference>
<dbReference type="PANTHER" id="PTHR19879:SF9">
    <property type="entry name" value="TRANSCRIPTION INITIATION FACTOR TFIID SUBUNIT 5"/>
    <property type="match status" value="1"/>
</dbReference>
<evidence type="ECO:0000259" key="3">
    <source>
        <dbReference type="Pfam" id="PF23586"/>
    </source>
</evidence>
<dbReference type="PROSITE" id="PS50082">
    <property type="entry name" value="WD_REPEATS_2"/>
    <property type="match status" value="3"/>
</dbReference>
<protein>
    <recommendedName>
        <fullName evidence="3">NWD2 C-terminal beta-propeller domain-containing protein</fullName>
    </recommendedName>
</protein>
<feature type="domain" description="NWD2 C-terminal beta-propeller" evidence="3">
    <location>
        <begin position="354"/>
        <end position="496"/>
    </location>
</feature>
<keyword evidence="1" id="KW-0853">WD repeat</keyword>
<dbReference type="SMART" id="SM00320">
    <property type="entry name" value="WD40"/>
    <property type="match status" value="8"/>
</dbReference>
<feature type="non-terminal residue" evidence="4">
    <location>
        <position position="889"/>
    </location>
</feature>
<dbReference type="PRINTS" id="PR00320">
    <property type="entry name" value="GPROTEINBRPT"/>
</dbReference>
<reference evidence="4" key="1">
    <citation type="journal article" date="2015" name="Nature">
        <title>Complex archaea that bridge the gap between prokaryotes and eukaryotes.</title>
        <authorList>
            <person name="Spang A."/>
            <person name="Saw J.H."/>
            <person name="Jorgensen S.L."/>
            <person name="Zaremba-Niedzwiedzka K."/>
            <person name="Martijn J."/>
            <person name="Lind A.E."/>
            <person name="van Eijk R."/>
            <person name="Schleper C."/>
            <person name="Guy L."/>
            <person name="Ettema T.J."/>
        </authorList>
    </citation>
    <scope>NUCLEOTIDE SEQUENCE</scope>
</reference>
<sequence length="889" mass="104307">TFFIEILLFLNELVFYEAENNFYFDFDIIRNDYYMYYKDQGYFSKKLLFIRKQEIMYRNLGLKPWSYIKFGFGWSKKDGDKYIAERDQNLENEYDYYRAKRDYFDNVLSNISLEIKEKKLILTEYSRLNTSFHEKLSLINGKSPLFILNEENVELGLGLRKRYYRKTAYYFLWEIKPEYNHKSRDFFYNKLDERKKLRLKTNLIRAFSQKNWKEREWAVKDYGFLVVELKDKSYAQVIEGIEDHLKDEIATKLGKYFYTRSNREKLEYEQIKSAVDALIAINTEKSLNVLKTRLHNIDFKDLREKVSTFLDDTAKQKDELKIEVPDVNFSYPLDLKLGVEGIKKAYNLSSQFGHNKEITSLVISPDCKFVITGSTDNTVRIWDLTSGKMLNIIPSQTYGRIILTITQDGKFLVSSALKNRINVFELTTGKVIRQFSGHDNHINRLLLTNDGNRLISASQDKEIKIWDFNSCDLLHKIQADSTYDKIIITSNDKFLIGSVPRNKIDIWDLKTFNLQSSHKINNDWGGKGIAVSLDSKHIITTNINKKVDFLDFQTGKLMYRIRSHSKYVSSVILSPNGKYLATFGEDERNGYRLKIWDFKTRGLIKTFENKRYTLNKVIFTPDSKNLIFQYGTLFNLWNLEKGEFIYNNIPRLESGYGYNHLTTIVSPDGQYGISLFRNNEIKIWKIETGKVIRTLKLHTSIGKIVISNDCQYLVGSCEDYTVKAWNYKTGEFIKSFSGHKEKVLKIWISNDNKFVAGCSYDGTLKIWNFETNQLIRSFGTLSTVLNAEKEWERWGESMNSFVITPDMKYVVGCLHDGNINIWDYETKKRIHVIKPFSYRIDNIFLLGKNKIIVSSTRIIKIWDIITGKQLKILGLFVPNCHFVLPEGRN</sequence>
<evidence type="ECO:0000313" key="4">
    <source>
        <dbReference type="EMBL" id="KKL99828.1"/>
    </source>
</evidence>
<evidence type="ECO:0000256" key="2">
    <source>
        <dbReference type="ARBA" id="ARBA00022737"/>
    </source>
</evidence>
<dbReference type="InterPro" id="IPR019775">
    <property type="entry name" value="WD40_repeat_CS"/>
</dbReference>
<dbReference type="PANTHER" id="PTHR19879">
    <property type="entry name" value="TRANSCRIPTION INITIATION FACTOR TFIID"/>
    <property type="match status" value="1"/>
</dbReference>
<dbReference type="InterPro" id="IPR015943">
    <property type="entry name" value="WD40/YVTN_repeat-like_dom_sf"/>
</dbReference>
<dbReference type="InterPro" id="IPR056534">
    <property type="entry name" value="Beta-prop_NWD2_C"/>
</dbReference>
<dbReference type="EMBL" id="LAZR01017578">
    <property type="protein sequence ID" value="KKL99828.1"/>
    <property type="molecule type" value="Genomic_DNA"/>
</dbReference>
<dbReference type="Pfam" id="PF00400">
    <property type="entry name" value="WD40"/>
    <property type="match status" value="3"/>
</dbReference>
<comment type="caution">
    <text evidence="4">The sequence shown here is derived from an EMBL/GenBank/DDBJ whole genome shotgun (WGS) entry which is preliminary data.</text>
</comment>
<accession>A0A0F9GM37</accession>
<organism evidence="4">
    <name type="scientific">marine sediment metagenome</name>
    <dbReference type="NCBI Taxonomy" id="412755"/>
    <lineage>
        <taxon>unclassified sequences</taxon>
        <taxon>metagenomes</taxon>
        <taxon>ecological metagenomes</taxon>
    </lineage>
</organism>
<dbReference type="PROSITE" id="PS00678">
    <property type="entry name" value="WD_REPEATS_1"/>
    <property type="match status" value="3"/>
</dbReference>
<gene>
    <name evidence="4" type="ORF">LCGC14_1810520</name>
</gene>
<name>A0A0F9GM37_9ZZZZ</name>
<dbReference type="InterPro" id="IPR036322">
    <property type="entry name" value="WD40_repeat_dom_sf"/>
</dbReference>